<dbReference type="PANTHER" id="PTHR31513:SF2">
    <property type="entry name" value="MRAZ"/>
    <property type="match status" value="1"/>
</dbReference>
<dbReference type="Pfam" id="PF10102">
    <property type="entry name" value="DUF2341"/>
    <property type="match status" value="1"/>
</dbReference>
<feature type="domain" description="DUF2341" evidence="2">
    <location>
        <begin position="66"/>
        <end position="131"/>
    </location>
</feature>
<accession>A0A5C6VA40</accession>
<keyword evidence="5" id="KW-1185">Reference proteome</keyword>
<dbReference type="InterPro" id="IPR018765">
    <property type="entry name" value="DUF2341"/>
</dbReference>
<dbReference type="Pfam" id="PF18962">
    <property type="entry name" value="Por_Secre_tail"/>
    <property type="match status" value="1"/>
</dbReference>
<dbReference type="OrthoDB" id="678019at2"/>
<protein>
    <submittedName>
        <fullName evidence="4">DUF2341 domain-containing protein</fullName>
    </submittedName>
</protein>
<dbReference type="PANTHER" id="PTHR31513">
    <property type="entry name" value="EPHRIN TYPE-B RECEPTOR"/>
    <property type="match status" value="1"/>
</dbReference>
<name>A0A5C6VA40_9FLAO</name>
<dbReference type="Proteomes" id="UP000321168">
    <property type="component" value="Unassembled WGS sequence"/>
</dbReference>
<dbReference type="RefSeq" id="WP_147013307.1">
    <property type="nucleotide sequence ID" value="NZ_VORB01000002.1"/>
</dbReference>
<evidence type="ECO:0000256" key="1">
    <source>
        <dbReference type="ARBA" id="ARBA00022729"/>
    </source>
</evidence>
<gene>
    <name evidence="4" type="ORF">FRX97_03160</name>
</gene>
<keyword evidence="1" id="KW-0732">Signal</keyword>
<dbReference type="EMBL" id="VORB01000002">
    <property type="protein sequence ID" value="TXC82107.1"/>
    <property type="molecule type" value="Genomic_DNA"/>
</dbReference>
<dbReference type="NCBIfam" id="TIGR04183">
    <property type="entry name" value="Por_Secre_tail"/>
    <property type="match status" value="1"/>
</dbReference>
<dbReference type="AlphaFoldDB" id="A0A5C6VA40"/>
<comment type="caution">
    <text evidence="4">The sequence shown here is derived from an EMBL/GenBank/DDBJ whole genome shotgun (WGS) entry which is preliminary data.</text>
</comment>
<dbReference type="Gene3D" id="2.60.40.10">
    <property type="entry name" value="Immunoglobulins"/>
    <property type="match status" value="1"/>
</dbReference>
<sequence>MKHLIIFLSLGLFLIVNQESKAQLSAWQHKIPIKISNNQNVAKSNYSHLLLIDTQSLVGDNKMATDGKDIRIAMDCEGNAVIPHFLESGINTTNTKLWCLLPEIPAASDTVIYLFYGNAGAADVSDFDATFPNQLLIETTDTLTGLIADSVWEYNYIKIAEDVLVKFDPTLSLPWQLRLTASKIEISGTLNGAGFGYPGTIYGDGQGPGGGTMEITGGGGGAYGGDGGDGSYGSNQTSAGVGGTAYGTASGRDIEPGSGGGAAGLVGGGNPGAPGGIKYVIRCQDLTVNGKLIADGLPGLSTQASYSPGGGAGGGILIETRFISGTGTITAKGGRGGDSDRIYYAGGGAGGGRIKVFYSESNNFTGNLKVDGGRAGIGGITEAQDGMSGTIHNAQDTFKIATEILDNSFGIDLISTIRCAEQDITLSATPGASNYNFKVEGASVQNGSSNLLTVKLPEGRYAITATVTVGTCTLETDPYELSVNPNPTPSFGFMVTTVGFCDGDSLLALPIVESGSTIAWIHNQTDTTYTQQDFYIKEGGAYQLHEINANGCTGTSLGQTVEVFPTPENEINLLDTTYCTGDSIRFFEPNGLEVIWERAGSVLAHKNELWISSPGKYAATVVTPKGCLSEKRFFNVAELPVPNAILENKTGPFVCKGVNAQLSLLGTESTDSIVWLYNGVEIPNENSTDLFPGAPGTYSATVYNELGCSSTTVLETLGEFAQPQFDIDGSLSICEGESREFLVNLPPESTFKWVLSNGPNNSVDSLIKIGYSTEIYLVAYNAFGCSDTSNTEELRVNETPEATLDLSNTDTELCEGESTTITSSSTGFFKWYKNGSPFNETDLVLQISDAGYYAIEISNAAGCSNLSDSVVINVNPNPVQPSITQSGDTLFANPAGVLHTWYKDGNVIAGATQSFFLPDTNGTYTVISENQFNCLSEESEPFNFSPTTGIKRKEAFTFELYPNPNNGAFTITAELAFSIQVLDMTGKAIYADAKNTLKKEIELSVAPGLYTVLVMDGKGNSIAKQVVLR</sequence>
<reference evidence="4 5" key="1">
    <citation type="submission" date="2019-08" db="EMBL/GenBank/DDBJ databases">
        <title>Genome of Luteibaculum oceani JCM 18817.</title>
        <authorList>
            <person name="Bowman J.P."/>
        </authorList>
    </citation>
    <scope>NUCLEOTIDE SEQUENCE [LARGE SCALE GENOMIC DNA]</scope>
    <source>
        <strain evidence="4 5">JCM 18817</strain>
    </source>
</reference>
<dbReference type="InterPro" id="IPR026444">
    <property type="entry name" value="Secre_tail"/>
</dbReference>
<dbReference type="InterPro" id="IPR036179">
    <property type="entry name" value="Ig-like_dom_sf"/>
</dbReference>
<evidence type="ECO:0000259" key="3">
    <source>
        <dbReference type="Pfam" id="PF18962"/>
    </source>
</evidence>
<organism evidence="4 5">
    <name type="scientific">Luteibaculum oceani</name>
    <dbReference type="NCBI Taxonomy" id="1294296"/>
    <lineage>
        <taxon>Bacteria</taxon>
        <taxon>Pseudomonadati</taxon>
        <taxon>Bacteroidota</taxon>
        <taxon>Flavobacteriia</taxon>
        <taxon>Flavobacteriales</taxon>
        <taxon>Luteibaculaceae</taxon>
        <taxon>Luteibaculum</taxon>
    </lineage>
</organism>
<evidence type="ECO:0000259" key="2">
    <source>
        <dbReference type="Pfam" id="PF10102"/>
    </source>
</evidence>
<dbReference type="SUPFAM" id="SSF48726">
    <property type="entry name" value="Immunoglobulin"/>
    <property type="match status" value="1"/>
</dbReference>
<feature type="domain" description="Secretion system C-terminal sorting" evidence="3">
    <location>
        <begin position="960"/>
        <end position="1027"/>
    </location>
</feature>
<evidence type="ECO:0000313" key="4">
    <source>
        <dbReference type="EMBL" id="TXC82107.1"/>
    </source>
</evidence>
<proteinExistence type="predicted"/>
<evidence type="ECO:0000313" key="5">
    <source>
        <dbReference type="Proteomes" id="UP000321168"/>
    </source>
</evidence>
<dbReference type="InterPro" id="IPR013783">
    <property type="entry name" value="Ig-like_fold"/>
</dbReference>